<comment type="caution">
    <text evidence="2">The sequence shown here is derived from an EMBL/GenBank/DDBJ whole genome shotgun (WGS) entry which is preliminary data.</text>
</comment>
<dbReference type="SMART" id="SM00943">
    <property type="entry name" value="Prim-Pol"/>
    <property type="match status" value="1"/>
</dbReference>
<keyword evidence="3" id="KW-1185">Reference proteome</keyword>
<dbReference type="EMBL" id="JAWLNX010000004">
    <property type="protein sequence ID" value="MEB3367384.1"/>
    <property type="molecule type" value="Genomic_DNA"/>
</dbReference>
<organism evidence="2 3">
    <name type="scientific">Saccharopolyspora mangrovi</name>
    <dbReference type="NCBI Taxonomy" id="3082379"/>
    <lineage>
        <taxon>Bacteria</taxon>
        <taxon>Bacillati</taxon>
        <taxon>Actinomycetota</taxon>
        <taxon>Actinomycetes</taxon>
        <taxon>Pseudonocardiales</taxon>
        <taxon>Pseudonocardiaceae</taxon>
        <taxon>Saccharopolyspora</taxon>
    </lineage>
</organism>
<evidence type="ECO:0000259" key="1">
    <source>
        <dbReference type="SMART" id="SM00943"/>
    </source>
</evidence>
<gene>
    <name evidence="2" type="ORF">R4I43_08190</name>
</gene>
<evidence type="ECO:0000313" key="2">
    <source>
        <dbReference type="EMBL" id="MEB3367384.1"/>
    </source>
</evidence>
<reference evidence="2 3" key="1">
    <citation type="submission" date="2023-10" db="EMBL/GenBank/DDBJ databases">
        <title>Saccharopolyspora sp. nov., isolated from mangrove soil.</title>
        <authorList>
            <person name="Lu Y."/>
            <person name="Liu W."/>
        </authorList>
    </citation>
    <scope>NUCLEOTIDE SEQUENCE [LARGE SCALE GENOMIC DNA]</scope>
    <source>
        <strain evidence="2 3">S2-29</strain>
    </source>
</reference>
<proteinExistence type="predicted"/>
<dbReference type="InterPro" id="IPR015330">
    <property type="entry name" value="DNA_primase/pol_bifunc_N"/>
</dbReference>
<evidence type="ECO:0000313" key="3">
    <source>
        <dbReference type="Proteomes" id="UP001327093"/>
    </source>
</evidence>
<dbReference type="CDD" id="cd04859">
    <property type="entry name" value="Prim_Pol"/>
    <property type="match status" value="1"/>
</dbReference>
<protein>
    <submittedName>
        <fullName evidence="2">Bifunctional DNA primase/polymerase</fullName>
    </submittedName>
</protein>
<dbReference type="Proteomes" id="UP001327093">
    <property type="component" value="Unassembled WGS sequence"/>
</dbReference>
<sequence>MTLHYWSTCGTCGEAMKVYKGGEEQLAHPRCEERPNYTQRLLRKFVAAASDSHHDRAGKIAAEIEELDARAPRLLEAALAYAEWDWPVFPCQTGGKTPLTANGFKDATTDPATIRQWWVRWPTANVGLATGHRFDVIDIDRPDGTWSWDALRDSDSVPPIHGVATTQASGTHLYIEPTGDGNLTKVRPGIDYRGIGGYVVAPPSVGEKGAYRWAVRPSPTIKRRKARR</sequence>
<dbReference type="SUPFAM" id="SSF56747">
    <property type="entry name" value="Prim-pol domain"/>
    <property type="match status" value="1"/>
</dbReference>
<name>A0ABU6A7B9_9PSEU</name>
<feature type="domain" description="DNA primase/polymerase bifunctional N-terminal" evidence="1">
    <location>
        <begin position="78"/>
        <end position="227"/>
    </location>
</feature>
<dbReference type="Pfam" id="PF09250">
    <property type="entry name" value="Prim-Pol"/>
    <property type="match status" value="1"/>
</dbReference>
<dbReference type="RefSeq" id="WP_324264935.1">
    <property type="nucleotide sequence ID" value="NZ_JAWLNX010000004.1"/>
</dbReference>
<accession>A0ABU6A7B9</accession>